<evidence type="ECO:0000313" key="8">
    <source>
        <dbReference type="Proteomes" id="UP000476176"/>
    </source>
</evidence>
<evidence type="ECO:0000313" key="4">
    <source>
        <dbReference type="EMBL" id="KAE9144078.1"/>
    </source>
</evidence>
<dbReference type="EMBL" id="QXGD01000689">
    <property type="protein sequence ID" value="KAE9228414.1"/>
    <property type="molecule type" value="Genomic_DNA"/>
</dbReference>
<dbReference type="Proteomes" id="UP000488956">
    <property type="component" value="Unassembled WGS sequence"/>
</dbReference>
<evidence type="ECO:0000313" key="6">
    <source>
        <dbReference type="Proteomes" id="UP000440367"/>
    </source>
</evidence>
<accession>A0A6A3TYQ3</accession>
<evidence type="ECO:0000313" key="9">
    <source>
        <dbReference type="Proteomes" id="UP000488956"/>
    </source>
</evidence>
<sequence length="40" mass="4537">MATAVMSASMAYHCTTLKRQCSSTNMSMAVVMILSWYMIW</sequence>
<protein>
    <submittedName>
        <fullName evidence="4">Uncharacterized protein</fullName>
    </submittedName>
</protein>
<dbReference type="EMBL" id="QXGA01000567">
    <property type="protein sequence ID" value="KAE9144078.1"/>
    <property type="molecule type" value="Genomic_DNA"/>
</dbReference>
<dbReference type="Proteomes" id="UP000440367">
    <property type="component" value="Unassembled WGS sequence"/>
</dbReference>
<dbReference type="EMBL" id="QXFX01000618">
    <property type="protein sequence ID" value="KAE9109321.1"/>
    <property type="molecule type" value="Genomic_DNA"/>
</dbReference>
<keyword evidence="1" id="KW-0812">Transmembrane</keyword>
<evidence type="ECO:0000313" key="7">
    <source>
        <dbReference type="Proteomes" id="UP000440732"/>
    </source>
</evidence>
<comment type="caution">
    <text evidence="4">The sequence shown here is derived from an EMBL/GenBank/DDBJ whole genome shotgun (WGS) entry which is preliminary data.</text>
</comment>
<reference evidence="6 7" key="1">
    <citation type="submission" date="2018-08" db="EMBL/GenBank/DDBJ databases">
        <title>Genomic investigation of the strawberry pathogen Phytophthora fragariae indicates pathogenicity is determined by transcriptional variation in three key races.</title>
        <authorList>
            <person name="Adams T.M."/>
            <person name="Armitage A.D."/>
            <person name="Sobczyk M.K."/>
            <person name="Bates H.J."/>
            <person name="Dunwell J.M."/>
            <person name="Nellist C.F."/>
            <person name="Harrison R.J."/>
        </authorList>
    </citation>
    <scope>NUCLEOTIDE SEQUENCE [LARGE SCALE GENOMIC DNA]</scope>
    <source>
        <strain evidence="5 6">BC-1</strain>
        <strain evidence="3 8">BC-23</strain>
        <strain evidence="4 7">NOV-5</strain>
        <strain evidence="2 9">ONT-3</strain>
    </source>
</reference>
<evidence type="ECO:0000313" key="5">
    <source>
        <dbReference type="EMBL" id="KAE9228414.1"/>
    </source>
</evidence>
<dbReference type="EMBL" id="QXGC01013098">
    <property type="protein sequence ID" value="KAE9142485.1"/>
    <property type="molecule type" value="Genomic_DNA"/>
</dbReference>
<keyword evidence="1" id="KW-1133">Transmembrane helix</keyword>
<evidence type="ECO:0000313" key="2">
    <source>
        <dbReference type="EMBL" id="KAE9109321.1"/>
    </source>
</evidence>
<evidence type="ECO:0000313" key="3">
    <source>
        <dbReference type="EMBL" id="KAE9142485.1"/>
    </source>
</evidence>
<dbReference type="Proteomes" id="UP000476176">
    <property type="component" value="Unassembled WGS sequence"/>
</dbReference>
<evidence type="ECO:0000256" key="1">
    <source>
        <dbReference type="SAM" id="Phobius"/>
    </source>
</evidence>
<gene>
    <name evidence="5" type="ORF">PF002_g13546</name>
    <name evidence="3" type="ORF">PF004_g33126</name>
    <name evidence="4" type="ORF">PF006_g10945</name>
    <name evidence="2" type="ORF">PF010_g11584</name>
</gene>
<proteinExistence type="predicted"/>
<name>A0A6A3TYQ3_9STRA</name>
<dbReference type="Proteomes" id="UP000440732">
    <property type="component" value="Unassembled WGS sequence"/>
</dbReference>
<organism evidence="4 7">
    <name type="scientific">Phytophthora fragariae</name>
    <dbReference type="NCBI Taxonomy" id="53985"/>
    <lineage>
        <taxon>Eukaryota</taxon>
        <taxon>Sar</taxon>
        <taxon>Stramenopiles</taxon>
        <taxon>Oomycota</taxon>
        <taxon>Peronosporomycetes</taxon>
        <taxon>Peronosporales</taxon>
        <taxon>Peronosporaceae</taxon>
        <taxon>Phytophthora</taxon>
    </lineage>
</organism>
<dbReference type="AlphaFoldDB" id="A0A6A3TYQ3"/>
<keyword evidence="1" id="KW-0472">Membrane</keyword>
<feature type="transmembrane region" description="Helical" evidence="1">
    <location>
        <begin position="21"/>
        <end position="39"/>
    </location>
</feature>